<dbReference type="Gene3D" id="3.30.465.10">
    <property type="match status" value="1"/>
</dbReference>
<dbReference type="PANTHER" id="PTHR42973:SF15">
    <property type="entry name" value="FAD-BINDING PCMH-TYPE DOMAIN-CONTAINING PROTEIN"/>
    <property type="match status" value="1"/>
</dbReference>
<evidence type="ECO:0000256" key="4">
    <source>
        <dbReference type="ARBA" id="ARBA00023002"/>
    </source>
</evidence>
<dbReference type="Proteomes" id="UP000785200">
    <property type="component" value="Unassembled WGS sequence"/>
</dbReference>
<evidence type="ECO:0000259" key="6">
    <source>
        <dbReference type="PROSITE" id="PS51387"/>
    </source>
</evidence>
<comment type="caution">
    <text evidence="7">The sequence shown here is derived from an EMBL/GenBank/DDBJ whole genome shotgun (WGS) entry which is preliminary data.</text>
</comment>
<dbReference type="InterPro" id="IPR012951">
    <property type="entry name" value="BBE"/>
</dbReference>
<dbReference type="EMBL" id="VNKQ01000017">
    <property type="protein sequence ID" value="KAG0645879.1"/>
    <property type="molecule type" value="Genomic_DNA"/>
</dbReference>
<dbReference type="InterPro" id="IPR006094">
    <property type="entry name" value="Oxid_FAD_bind_N"/>
</dbReference>
<keyword evidence="4" id="KW-0560">Oxidoreductase</keyword>
<dbReference type="AlphaFoldDB" id="A0A9P6SKN2"/>
<evidence type="ECO:0000256" key="5">
    <source>
        <dbReference type="SAM" id="SignalP"/>
    </source>
</evidence>
<keyword evidence="5" id="KW-0732">Signal</keyword>
<reference evidence="7" key="1">
    <citation type="submission" date="2019-07" db="EMBL/GenBank/DDBJ databases">
        <title>Hyphodiscus hymeniophilus genome sequencing and assembly.</title>
        <authorList>
            <person name="Kramer G."/>
            <person name="Nodwell J."/>
        </authorList>
    </citation>
    <scope>NUCLEOTIDE SEQUENCE</scope>
    <source>
        <strain evidence="7">ATCC 34498</strain>
    </source>
</reference>
<keyword evidence="3" id="KW-0274">FAD</keyword>
<dbReference type="GO" id="GO:0016491">
    <property type="term" value="F:oxidoreductase activity"/>
    <property type="evidence" value="ECO:0007669"/>
    <property type="project" value="UniProtKB-KW"/>
</dbReference>
<dbReference type="Pfam" id="PF01565">
    <property type="entry name" value="FAD_binding_4"/>
    <property type="match status" value="1"/>
</dbReference>
<evidence type="ECO:0000256" key="2">
    <source>
        <dbReference type="ARBA" id="ARBA00022630"/>
    </source>
</evidence>
<evidence type="ECO:0000313" key="8">
    <source>
        <dbReference type="Proteomes" id="UP000785200"/>
    </source>
</evidence>
<dbReference type="InterPro" id="IPR016166">
    <property type="entry name" value="FAD-bd_PCMH"/>
</dbReference>
<sequence length="510" mass="54638">MIYSTWLLISLILITSISANPSYSKASSDVMECLTTKNVTHADQSSANWAALSNVYNLRLVYQPLVIMIPETSDQVSDSITCAAAAGLKVQPKGGGHSYASFSSGGKNGSAIVDMQNFSSIDVNQTTLVARVGSGQRLGNVALALYDQGKRALPHGTCPGVGIAGHALHGGFGYASRKWGLTLDHIVALDVILANGTQIHATEKSYQDIFFAMRGAGDSFGIVTHFYLQTEPAPSSVLYYTADLRPAMESIDLITSAFEGLQTYALTSSDVTSNITIGLYTDSDGSLSISGWCMDCDLQVFKNVVFPAMLAGFPSSSSTVTEFGWIDALTSMSSPNPLSEPLGSGYTNHDTFYAKSLVVKNHEPLTTGAIRSFWSYIIANQGKGPFYTIIDLYGGPTSQINIPSSASSAYSDRDALWVFQNYGYTYNSLPPYDSSITPLVDGLNYAITSAQTGGTISAYLNYVDSDLSPAMAAQLYYGPSTYDRLLSIKAEVDPMMVFWNPQSIGNSPAL</sequence>
<evidence type="ECO:0000256" key="3">
    <source>
        <dbReference type="ARBA" id="ARBA00022827"/>
    </source>
</evidence>
<dbReference type="Gene3D" id="3.40.462.20">
    <property type="match status" value="1"/>
</dbReference>
<feature type="domain" description="FAD-binding PCMH-type" evidence="6">
    <location>
        <begin position="60"/>
        <end position="233"/>
    </location>
</feature>
<dbReference type="InterPro" id="IPR036318">
    <property type="entry name" value="FAD-bd_PCMH-like_sf"/>
</dbReference>
<dbReference type="SUPFAM" id="SSF56176">
    <property type="entry name" value="FAD-binding/transporter-associated domain-like"/>
    <property type="match status" value="1"/>
</dbReference>
<keyword evidence="8" id="KW-1185">Reference proteome</keyword>
<comment type="similarity">
    <text evidence="1">Belongs to the oxygen-dependent FAD-linked oxidoreductase family.</text>
</comment>
<evidence type="ECO:0000256" key="1">
    <source>
        <dbReference type="ARBA" id="ARBA00005466"/>
    </source>
</evidence>
<accession>A0A9P6SKN2</accession>
<dbReference type="PROSITE" id="PS51387">
    <property type="entry name" value="FAD_PCMH"/>
    <property type="match status" value="1"/>
</dbReference>
<organism evidence="7 8">
    <name type="scientific">Hyphodiscus hymeniophilus</name>
    <dbReference type="NCBI Taxonomy" id="353542"/>
    <lineage>
        <taxon>Eukaryota</taxon>
        <taxon>Fungi</taxon>
        <taxon>Dikarya</taxon>
        <taxon>Ascomycota</taxon>
        <taxon>Pezizomycotina</taxon>
        <taxon>Leotiomycetes</taxon>
        <taxon>Helotiales</taxon>
        <taxon>Hyphodiscaceae</taxon>
        <taxon>Hyphodiscus</taxon>
    </lineage>
</organism>
<feature type="signal peptide" evidence="5">
    <location>
        <begin position="1"/>
        <end position="19"/>
    </location>
</feature>
<keyword evidence="2" id="KW-0285">Flavoprotein</keyword>
<dbReference type="Pfam" id="PF08031">
    <property type="entry name" value="BBE"/>
    <property type="match status" value="1"/>
</dbReference>
<dbReference type="InterPro" id="IPR050416">
    <property type="entry name" value="FAD-linked_Oxidoreductase"/>
</dbReference>
<proteinExistence type="inferred from homology"/>
<dbReference type="OrthoDB" id="407275at2759"/>
<name>A0A9P6SKN2_9HELO</name>
<dbReference type="GO" id="GO:0071949">
    <property type="term" value="F:FAD binding"/>
    <property type="evidence" value="ECO:0007669"/>
    <property type="project" value="InterPro"/>
</dbReference>
<dbReference type="InterPro" id="IPR016169">
    <property type="entry name" value="FAD-bd_PCMH_sub2"/>
</dbReference>
<protein>
    <submittedName>
        <fullName evidence="7">FAD-linked oxidoreductase sorD</fullName>
    </submittedName>
</protein>
<feature type="chain" id="PRO_5040396157" evidence="5">
    <location>
        <begin position="20"/>
        <end position="510"/>
    </location>
</feature>
<evidence type="ECO:0000313" key="7">
    <source>
        <dbReference type="EMBL" id="KAG0645879.1"/>
    </source>
</evidence>
<dbReference type="PANTHER" id="PTHR42973">
    <property type="entry name" value="BINDING OXIDOREDUCTASE, PUTATIVE (AFU_ORTHOLOGUE AFUA_1G17690)-RELATED"/>
    <property type="match status" value="1"/>
</dbReference>
<gene>
    <name evidence="7" type="ORF">D0Z07_7826</name>
</gene>